<dbReference type="InterPro" id="IPR011032">
    <property type="entry name" value="GroES-like_sf"/>
</dbReference>
<dbReference type="Gene3D" id="3.90.180.10">
    <property type="entry name" value="Medium-chain alcohol dehydrogenases, catalytic domain"/>
    <property type="match status" value="2"/>
</dbReference>
<name>A0A0C4DM15_MAGP6</name>
<evidence type="ECO:0000256" key="2">
    <source>
        <dbReference type="ARBA" id="ARBA00008072"/>
    </source>
</evidence>
<dbReference type="EnsemblFungi" id="MAPG_00816T0">
    <property type="protein sequence ID" value="MAPG_00816T0"/>
    <property type="gene ID" value="MAPG_00816"/>
</dbReference>
<reference evidence="11" key="5">
    <citation type="submission" date="2015-06" db="UniProtKB">
        <authorList>
            <consortium name="EnsemblFungi"/>
        </authorList>
    </citation>
    <scope>IDENTIFICATION</scope>
    <source>
        <strain evidence="11">ATCC 64411</strain>
    </source>
</reference>
<dbReference type="VEuPathDB" id="FungiDB:MAPG_00816"/>
<reference evidence="11" key="4">
    <citation type="journal article" date="2015" name="G3 (Bethesda)">
        <title>Genome sequences of three phytopathogenic species of the Magnaporthaceae family of fungi.</title>
        <authorList>
            <person name="Okagaki L.H."/>
            <person name="Nunes C.C."/>
            <person name="Sailsbery J."/>
            <person name="Clay B."/>
            <person name="Brown D."/>
            <person name="John T."/>
            <person name="Oh Y."/>
            <person name="Young N."/>
            <person name="Fitzgerald M."/>
            <person name="Haas B.J."/>
            <person name="Zeng Q."/>
            <person name="Young S."/>
            <person name="Adiconis X."/>
            <person name="Fan L."/>
            <person name="Levin J.Z."/>
            <person name="Mitchell T.K."/>
            <person name="Okubara P.A."/>
            <person name="Farman M.L."/>
            <person name="Kohn L.M."/>
            <person name="Birren B."/>
            <person name="Ma L.-J."/>
            <person name="Dean R.A."/>
        </authorList>
    </citation>
    <scope>NUCLEOTIDE SEQUENCE</scope>
    <source>
        <strain evidence="11">ATCC 64411 / 73-15</strain>
    </source>
</reference>
<dbReference type="InterPro" id="IPR013154">
    <property type="entry name" value="ADH-like_N"/>
</dbReference>
<evidence type="ECO:0000256" key="6">
    <source>
        <dbReference type="RuleBase" id="RU361277"/>
    </source>
</evidence>
<dbReference type="AlphaFoldDB" id="A0A0C4DM15"/>
<dbReference type="EMBL" id="GL876966">
    <property type="protein sequence ID" value="KLU81734.1"/>
    <property type="molecule type" value="Genomic_DNA"/>
</dbReference>
<proteinExistence type="inferred from homology"/>
<dbReference type="GO" id="GO:0008270">
    <property type="term" value="F:zinc ion binding"/>
    <property type="evidence" value="ECO:0007669"/>
    <property type="project" value="InterPro"/>
</dbReference>
<dbReference type="InterPro" id="IPR013149">
    <property type="entry name" value="ADH-like_C"/>
</dbReference>
<evidence type="ECO:0000259" key="9">
    <source>
        <dbReference type="Pfam" id="PF08240"/>
    </source>
</evidence>
<feature type="region of interest" description="Disordered" evidence="7">
    <location>
        <begin position="131"/>
        <end position="173"/>
    </location>
</feature>
<organism evidence="11 12">
    <name type="scientific">Magnaporthiopsis poae (strain ATCC 64411 / 73-15)</name>
    <name type="common">Kentucky bluegrass fungus</name>
    <name type="synonym">Magnaporthe poae</name>
    <dbReference type="NCBI Taxonomy" id="644358"/>
    <lineage>
        <taxon>Eukaryota</taxon>
        <taxon>Fungi</taxon>
        <taxon>Dikarya</taxon>
        <taxon>Ascomycota</taxon>
        <taxon>Pezizomycotina</taxon>
        <taxon>Sordariomycetes</taxon>
        <taxon>Sordariomycetidae</taxon>
        <taxon>Magnaporthales</taxon>
        <taxon>Magnaporthaceae</taxon>
        <taxon>Magnaporthiopsis</taxon>
    </lineage>
</organism>
<evidence type="ECO:0000256" key="5">
    <source>
        <dbReference type="ARBA" id="ARBA00023002"/>
    </source>
</evidence>
<evidence type="ECO:0000259" key="8">
    <source>
        <dbReference type="Pfam" id="PF00107"/>
    </source>
</evidence>
<gene>
    <name evidence="10" type="ORF">MAPG_00816</name>
</gene>
<feature type="region of interest" description="Disordered" evidence="7">
    <location>
        <begin position="299"/>
        <end position="339"/>
    </location>
</feature>
<dbReference type="SUPFAM" id="SSF50129">
    <property type="entry name" value="GroES-like"/>
    <property type="match status" value="1"/>
</dbReference>
<feature type="domain" description="Alcohol dehydrogenase-like N-terminal" evidence="9">
    <location>
        <begin position="84"/>
        <end position="127"/>
    </location>
</feature>
<dbReference type="eggNOG" id="KOG0024">
    <property type="taxonomic scope" value="Eukaryota"/>
</dbReference>
<accession>A0A0C4DM15</accession>
<dbReference type="Pfam" id="PF00107">
    <property type="entry name" value="ADH_zinc_N"/>
    <property type="match status" value="1"/>
</dbReference>
<keyword evidence="12" id="KW-1185">Reference proteome</keyword>
<feature type="region of interest" description="Disordered" evidence="7">
    <location>
        <begin position="31"/>
        <end position="57"/>
    </location>
</feature>
<dbReference type="OrthoDB" id="5363962at2759"/>
<dbReference type="InterPro" id="IPR002328">
    <property type="entry name" value="ADH_Zn_CS"/>
</dbReference>
<comment type="similarity">
    <text evidence="2 6">Belongs to the zinc-containing alcohol dehydrogenase family.</text>
</comment>
<evidence type="ECO:0000256" key="3">
    <source>
        <dbReference type="ARBA" id="ARBA00022723"/>
    </source>
</evidence>
<feature type="domain" description="Alcohol dehydrogenase-like C-terminal" evidence="8">
    <location>
        <begin position="180"/>
        <end position="253"/>
    </location>
</feature>
<keyword evidence="5" id="KW-0560">Oxidoreductase</keyword>
<keyword evidence="4 6" id="KW-0862">Zinc</keyword>
<reference evidence="10" key="1">
    <citation type="submission" date="2010-05" db="EMBL/GenBank/DDBJ databases">
        <title>The Genome Sequence of Magnaporthe poae strain ATCC 64411.</title>
        <authorList>
            <consortium name="The Broad Institute Genome Sequencing Platform"/>
            <consortium name="Broad Institute Genome Sequencing Center for Infectious Disease"/>
            <person name="Ma L.-J."/>
            <person name="Dead R."/>
            <person name="Young S."/>
            <person name="Zeng Q."/>
            <person name="Koehrsen M."/>
            <person name="Alvarado L."/>
            <person name="Berlin A."/>
            <person name="Chapman S.B."/>
            <person name="Chen Z."/>
            <person name="Freedman E."/>
            <person name="Gellesch M."/>
            <person name="Goldberg J."/>
            <person name="Griggs A."/>
            <person name="Gujja S."/>
            <person name="Heilman E.R."/>
            <person name="Heiman D."/>
            <person name="Hepburn T."/>
            <person name="Howarth C."/>
            <person name="Jen D."/>
            <person name="Larson L."/>
            <person name="Mehta T."/>
            <person name="Neiman D."/>
            <person name="Pearson M."/>
            <person name="Roberts A."/>
            <person name="Saif S."/>
            <person name="Shea T."/>
            <person name="Shenoy N."/>
            <person name="Sisk P."/>
            <person name="Stolte C."/>
            <person name="Sykes S."/>
            <person name="Walk T."/>
            <person name="White J."/>
            <person name="Yandava C."/>
            <person name="Haas B."/>
            <person name="Nusbaum C."/>
            <person name="Birren B."/>
        </authorList>
    </citation>
    <scope>NUCLEOTIDE SEQUENCE</scope>
    <source>
        <strain evidence="10">ATCC 64411</strain>
    </source>
</reference>
<reference evidence="12" key="2">
    <citation type="submission" date="2010-05" db="EMBL/GenBank/DDBJ databases">
        <title>The genome sequence of Magnaporthe poae strain ATCC 64411.</title>
        <authorList>
            <person name="Ma L.-J."/>
            <person name="Dead R."/>
            <person name="Young S."/>
            <person name="Zeng Q."/>
            <person name="Koehrsen M."/>
            <person name="Alvarado L."/>
            <person name="Berlin A."/>
            <person name="Chapman S.B."/>
            <person name="Chen Z."/>
            <person name="Freedman E."/>
            <person name="Gellesch M."/>
            <person name="Goldberg J."/>
            <person name="Griggs A."/>
            <person name="Gujja S."/>
            <person name="Heilman E.R."/>
            <person name="Heiman D."/>
            <person name="Hepburn T."/>
            <person name="Howarth C."/>
            <person name="Jen D."/>
            <person name="Larson L."/>
            <person name="Mehta T."/>
            <person name="Neiman D."/>
            <person name="Pearson M."/>
            <person name="Roberts A."/>
            <person name="Saif S."/>
            <person name="Shea T."/>
            <person name="Shenoy N."/>
            <person name="Sisk P."/>
            <person name="Stolte C."/>
            <person name="Sykes S."/>
            <person name="Walk T."/>
            <person name="White J."/>
            <person name="Yandava C."/>
            <person name="Haas B."/>
            <person name="Nusbaum C."/>
            <person name="Birren B."/>
        </authorList>
    </citation>
    <scope>NUCLEOTIDE SEQUENCE [LARGE SCALE GENOMIC DNA]</scope>
    <source>
        <strain evidence="12">ATCC 64411 / 73-15</strain>
    </source>
</reference>
<dbReference type="GO" id="GO:0003939">
    <property type="term" value="F:L-iditol 2-dehydrogenase (NAD+) activity"/>
    <property type="evidence" value="ECO:0007669"/>
    <property type="project" value="TreeGrafter"/>
</dbReference>
<feature type="compositionally biased region" description="Basic and acidic residues" evidence="7">
    <location>
        <begin position="319"/>
        <end position="332"/>
    </location>
</feature>
<dbReference type="Proteomes" id="UP000011715">
    <property type="component" value="Unassembled WGS sequence"/>
</dbReference>
<feature type="compositionally biased region" description="Basic residues" evidence="7">
    <location>
        <begin position="46"/>
        <end position="55"/>
    </location>
</feature>
<sequence>MHQYRERLAWAILTSEATLSLLKGASPIAGISPTDISRPGRPTGATHHRGARPRRAAGEPALHQYLRLGRQLLQESSPMAALRADMALSLGHESSGIVVDLGTQAQGFAVGNHVALEGRCNLYKKMHFQSRNSLTSREPSRSGLTTLPSGATSSRTMSLSHGRQRRRPADRRHGATAWLQRGRDRGGVDVTFECTGKEACMHTALYAARPGSSVIMVGMGAPAQALPVSATHLRGVDVLGVFRYANAYPHRVLALGLEGGHPELLESAGLGSVAARRRRVLGRRSDCGVCRWGPRLLLSRSGSGPGRHPPAPHRRRREGARERQPGRGERGPAPRSGHI</sequence>
<dbReference type="PANTHER" id="PTHR43161:SF7">
    <property type="entry name" value="SORBITOL DEHYDROGENASE"/>
    <property type="match status" value="1"/>
</dbReference>
<keyword evidence="3 6" id="KW-0479">Metal-binding</keyword>
<dbReference type="SUPFAM" id="SSF51735">
    <property type="entry name" value="NAD(P)-binding Rossmann-fold domains"/>
    <property type="match status" value="1"/>
</dbReference>
<evidence type="ECO:0000313" key="10">
    <source>
        <dbReference type="EMBL" id="KLU81734.1"/>
    </source>
</evidence>
<evidence type="ECO:0000313" key="11">
    <source>
        <dbReference type="EnsemblFungi" id="MAPG_00816T0"/>
    </source>
</evidence>
<dbReference type="GO" id="GO:0006062">
    <property type="term" value="P:sorbitol catabolic process"/>
    <property type="evidence" value="ECO:0007669"/>
    <property type="project" value="TreeGrafter"/>
</dbReference>
<dbReference type="EMBL" id="ADBL01000190">
    <property type="status" value="NOT_ANNOTATED_CDS"/>
    <property type="molecule type" value="Genomic_DNA"/>
</dbReference>
<dbReference type="Gene3D" id="3.40.50.720">
    <property type="entry name" value="NAD(P)-binding Rossmann-like Domain"/>
    <property type="match status" value="1"/>
</dbReference>
<dbReference type="PROSITE" id="PS00059">
    <property type="entry name" value="ADH_ZINC"/>
    <property type="match status" value="1"/>
</dbReference>
<evidence type="ECO:0000313" key="12">
    <source>
        <dbReference type="Proteomes" id="UP000011715"/>
    </source>
</evidence>
<evidence type="ECO:0008006" key="13">
    <source>
        <dbReference type="Google" id="ProtNLM"/>
    </source>
</evidence>
<comment type="cofactor">
    <cofactor evidence="1 6">
        <name>Zn(2+)</name>
        <dbReference type="ChEBI" id="CHEBI:29105"/>
    </cofactor>
</comment>
<reference evidence="10" key="3">
    <citation type="submission" date="2011-03" db="EMBL/GenBank/DDBJ databases">
        <title>Annotation of Magnaporthe poae ATCC 64411.</title>
        <authorList>
            <person name="Ma L.-J."/>
            <person name="Dead R."/>
            <person name="Young S.K."/>
            <person name="Zeng Q."/>
            <person name="Gargeya S."/>
            <person name="Fitzgerald M."/>
            <person name="Haas B."/>
            <person name="Abouelleil A."/>
            <person name="Alvarado L."/>
            <person name="Arachchi H.M."/>
            <person name="Berlin A."/>
            <person name="Brown A."/>
            <person name="Chapman S.B."/>
            <person name="Chen Z."/>
            <person name="Dunbar C."/>
            <person name="Freedman E."/>
            <person name="Gearin G."/>
            <person name="Gellesch M."/>
            <person name="Goldberg J."/>
            <person name="Griggs A."/>
            <person name="Gujja S."/>
            <person name="Heiman D."/>
            <person name="Howarth C."/>
            <person name="Larson L."/>
            <person name="Lui A."/>
            <person name="MacDonald P.J.P."/>
            <person name="Mehta T."/>
            <person name="Montmayeur A."/>
            <person name="Murphy C."/>
            <person name="Neiman D."/>
            <person name="Pearson M."/>
            <person name="Priest M."/>
            <person name="Roberts A."/>
            <person name="Saif S."/>
            <person name="Shea T."/>
            <person name="Shenoy N."/>
            <person name="Sisk P."/>
            <person name="Stolte C."/>
            <person name="Sykes S."/>
            <person name="Yandava C."/>
            <person name="Wortman J."/>
            <person name="Nusbaum C."/>
            <person name="Birren B."/>
        </authorList>
    </citation>
    <scope>NUCLEOTIDE SEQUENCE</scope>
    <source>
        <strain evidence="10">ATCC 64411</strain>
    </source>
</reference>
<dbReference type="STRING" id="644358.A0A0C4DM15"/>
<feature type="compositionally biased region" description="Polar residues" evidence="7">
    <location>
        <begin position="131"/>
        <end position="161"/>
    </location>
</feature>
<dbReference type="InterPro" id="IPR036291">
    <property type="entry name" value="NAD(P)-bd_dom_sf"/>
</dbReference>
<evidence type="ECO:0000256" key="4">
    <source>
        <dbReference type="ARBA" id="ARBA00022833"/>
    </source>
</evidence>
<protein>
    <recommendedName>
        <fullName evidence="13">Sorbitol dehydrogenase</fullName>
    </recommendedName>
</protein>
<dbReference type="Pfam" id="PF08240">
    <property type="entry name" value="ADH_N"/>
    <property type="match status" value="1"/>
</dbReference>
<evidence type="ECO:0000256" key="7">
    <source>
        <dbReference type="SAM" id="MobiDB-lite"/>
    </source>
</evidence>
<evidence type="ECO:0000256" key="1">
    <source>
        <dbReference type="ARBA" id="ARBA00001947"/>
    </source>
</evidence>
<dbReference type="PANTHER" id="PTHR43161">
    <property type="entry name" value="SORBITOL DEHYDROGENASE"/>
    <property type="match status" value="1"/>
</dbReference>